<dbReference type="AlphaFoldDB" id="A0A5N6YV33"/>
<protein>
    <submittedName>
        <fullName evidence="1">Uncharacterized protein</fullName>
    </submittedName>
</protein>
<sequence length="71" mass="8173">MRPECVLLAPLYKQLDKATESVHRRYLKSSKLVILFHALWLFPGIVKGKIDPKSACRLYSKSDNSLAKSRR</sequence>
<dbReference type="EMBL" id="ML737113">
    <property type="protein sequence ID" value="KAE8347480.1"/>
    <property type="molecule type" value="Genomic_DNA"/>
</dbReference>
<gene>
    <name evidence="1" type="ORF">BDV24DRAFT_122218</name>
</gene>
<organism evidence="1">
    <name type="scientific">Aspergillus arachidicola</name>
    <dbReference type="NCBI Taxonomy" id="656916"/>
    <lineage>
        <taxon>Eukaryota</taxon>
        <taxon>Fungi</taxon>
        <taxon>Dikarya</taxon>
        <taxon>Ascomycota</taxon>
        <taxon>Pezizomycotina</taxon>
        <taxon>Eurotiomycetes</taxon>
        <taxon>Eurotiomycetidae</taxon>
        <taxon>Eurotiales</taxon>
        <taxon>Aspergillaceae</taxon>
        <taxon>Aspergillus</taxon>
        <taxon>Aspergillus subgen. Circumdati</taxon>
    </lineage>
</organism>
<accession>A0A5N6YV33</accession>
<reference evidence="1" key="1">
    <citation type="submission" date="2019-04" db="EMBL/GenBank/DDBJ databases">
        <title>Friends and foes A comparative genomics study of 23 Aspergillus species from section Flavi.</title>
        <authorList>
            <consortium name="DOE Joint Genome Institute"/>
            <person name="Kjaerbolling I."/>
            <person name="Vesth T."/>
            <person name="Frisvad J.C."/>
            <person name="Nybo J.L."/>
            <person name="Theobald S."/>
            <person name="Kildgaard S."/>
            <person name="Isbrandt T."/>
            <person name="Kuo A."/>
            <person name="Sato A."/>
            <person name="Lyhne E.K."/>
            <person name="Kogle M.E."/>
            <person name="Wiebenga A."/>
            <person name="Kun R.S."/>
            <person name="Lubbers R.J."/>
            <person name="Makela M.R."/>
            <person name="Barry K."/>
            <person name="Chovatia M."/>
            <person name="Clum A."/>
            <person name="Daum C."/>
            <person name="Haridas S."/>
            <person name="He G."/>
            <person name="LaButti K."/>
            <person name="Lipzen A."/>
            <person name="Mondo S."/>
            <person name="Riley R."/>
            <person name="Salamov A."/>
            <person name="Simmons B.A."/>
            <person name="Magnuson J.K."/>
            <person name="Henrissat B."/>
            <person name="Mortensen U.H."/>
            <person name="Larsen T.O."/>
            <person name="Devries R.P."/>
            <person name="Grigoriev I.V."/>
            <person name="Machida M."/>
            <person name="Baker S.E."/>
            <person name="Andersen M.R."/>
        </authorList>
    </citation>
    <scope>NUCLEOTIDE SEQUENCE</scope>
    <source>
        <strain evidence="1">CBS 117612</strain>
    </source>
</reference>
<dbReference type="Proteomes" id="UP000325558">
    <property type="component" value="Unassembled WGS sequence"/>
</dbReference>
<evidence type="ECO:0000313" key="1">
    <source>
        <dbReference type="EMBL" id="KAE8347480.1"/>
    </source>
</evidence>
<name>A0A5N6YV33_9EURO</name>
<proteinExistence type="predicted"/>